<organism evidence="1 2">
    <name type="scientific">Candidatus Pantoea soli</name>
    <dbReference type="NCBI Taxonomy" id="3098669"/>
    <lineage>
        <taxon>Bacteria</taxon>
        <taxon>Pseudomonadati</taxon>
        <taxon>Pseudomonadota</taxon>
        <taxon>Gammaproteobacteria</taxon>
        <taxon>Enterobacterales</taxon>
        <taxon>Erwiniaceae</taxon>
        <taxon>Pantoea</taxon>
    </lineage>
</organism>
<keyword evidence="2" id="KW-1185">Reference proteome</keyword>
<keyword evidence="1" id="KW-0614">Plasmid</keyword>
<evidence type="ECO:0000313" key="2">
    <source>
        <dbReference type="Proteomes" id="UP000319411"/>
    </source>
</evidence>
<evidence type="ECO:0000313" key="1">
    <source>
        <dbReference type="EMBL" id="QDY44505.1"/>
    </source>
</evidence>
<dbReference type="OrthoDB" id="6904272at2"/>
<protein>
    <submittedName>
        <fullName evidence="1">Killer protein</fullName>
    </submittedName>
</protein>
<dbReference type="AlphaFoldDB" id="A0A518XJZ9"/>
<geneLocation type="plasmid" evidence="1 2">
    <name>unnamed3</name>
</geneLocation>
<dbReference type="KEGG" id="pdis:D8B20_21355"/>
<accession>A0A518XJZ9</accession>
<proteinExistence type="predicted"/>
<sequence>MWGKVSGSNKDNCEGEIKKFFKKQVKKKGSFLPDHTADARESMLRDECPASMVPSQFISQIISKVGRLKG</sequence>
<name>A0A518XJZ9_9GAMM</name>
<reference evidence="1 2" key="1">
    <citation type="submission" date="2018-10" db="EMBL/GenBank/DDBJ databases">
        <title>Genome Sequencing of Pantoea dispersa DSM 32899.</title>
        <authorList>
            <person name="Nawrath M."/>
            <person name="Ottenheim C."/>
            <person name="Wilm A."/>
            <person name="Zimmermann W."/>
            <person name="Wu J.C."/>
        </authorList>
    </citation>
    <scope>NUCLEOTIDE SEQUENCE [LARGE SCALE GENOMIC DNA]</scope>
    <source>
        <strain evidence="1 2">DSM 32899</strain>
        <plasmid evidence="1 2">unnamed3</plasmid>
    </source>
</reference>
<dbReference type="Proteomes" id="UP000319411">
    <property type="component" value="Plasmid unnamed3"/>
</dbReference>
<gene>
    <name evidence="1" type="ORF">D8B20_21355</name>
</gene>
<dbReference type="EMBL" id="CP032705">
    <property type="protein sequence ID" value="QDY44505.1"/>
    <property type="molecule type" value="Genomic_DNA"/>
</dbReference>